<organism evidence="2">
    <name type="scientific">Bandra megavirus</name>
    <dbReference type="NCBI Taxonomy" id="2071566"/>
    <lineage>
        <taxon>Viruses</taxon>
        <taxon>Varidnaviria</taxon>
        <taxon>Bamfordvirae</taxon>
        <taxon>Nucleocytoviricota</taxon>
        <taxon>Megaviricetes</taxon>
        <taxon>Imitervirales</taxon>
        <taxon>Mimiviridae</taxon>
        <taxon>Megamimivirinae</taxon>
        <taxon>Megavirus</taxon>
    </lineage>
</organism>
<evidence type="ECO:0000313" key="2">
    <source>
        <dbReference type="EMBL" id="AUV58376.1"/>
    </source>
</evidence>
<dbReference type="EMBL" id="MG779335">
    <property type="protein sequence ID" value="AUV58376.1"/>
    <property type="molecule type" value="Genomic_DNA"/>
</dbReference>
<sequence>MNIGNILSDFKNHKKFWFYVRKGIFQVLLQLLLAIMSIWDYAQQSGKTNDYAYNNLYFYTSLLLLLYTGLKYILEYIFSICSTDIAVKKNPKYDITTMNLFTSFNMTSQKNYHNIIIIKRIFKLIYSQYNLFRYINKLCWFMGIDSPILIPYNVAIKLGNINNDLTYKNQDAYLNVTLTNLYSYHPIKFNNTDYMDPIININNSDLENLIPRTVITSMDKSINVLQQELFDY</sequence>
<keyword evidence="1" id="KW-0472">Membrane</keyword>
<keyword evidence="1" id="KW-1133">Transmembrane helix</keyword>
<accession>A0A2K9V860</accession>
<protein>
    <submittedName>
        <fullName evidence="2">Uncharacterized protein</fullName>
    </submittedName>
</protein>
<evidence type="ECO:0000256" key="1">
    <source>
        <dbReference type="SAM" id="Phobius"/>
    </source>
</evidence>
<reference evidence="2" key="1">
    <citation type="submission" date="2018-01" db="EMBL/GenBank/DDBJ databases">
        <title>Draft genome sequence of Bandra megavirus.</title>
        <authorList>
            <person name="Chatterjee A."/>
            <person name="Yadav R."/>
            <person name="Kondabagil K."/>
        </authorList>
    </citation>
    <scope>NUCLEOTIDE SEQUENCE</scope>
    <source>
        <strain evidence="2">KK-1</strain>
    </source>
</reference>
<name>A0A2K9V860_9VIRU</name>
<feature type="transmembrane region" description="Helical" evidence="1">
    <location>
        <begin position="16"/>
        <end position="36"/>
    </location>
</feature>
<proteinExistence type="predicted"/>
<keyword evidence="1" id="KW-0812">Transmembrane</keyword>
<feature type="transmembrane region" description="Helical" evidence="1">
    <location>
        <begin position="56"/>
        <end position="74"/>
    </location>
</feature>